<keyword evidence="1" id="KW-0812">Transmembrane</keyword>
<name>A0ABN6FT23_9GAMM</name>
<evidence type="ECO:0000313" key="2">
    <source>
        <dbReference type="EMBL" id="BCT92070.1"/>
    </source>
</evidence>
<feature type="transmembrane region" description="Helical" evidence="1">
    <location>
        <begin position="60"/>
        <end position="80"/>
    </location>
</feature>
<evidence type="ECO:0000256" key="1">
    <source>
        <dbReference type="SAM" id="Phobius"/>
    </source>
</evidence>
<accession>A0ABN6FT23</accession>
<proteinExistence type="predicted"/>
<feature type="transmembrane region" description="Helical" evidence="1">
    <location>
        <begin position="86"/>
        <end position="107"/>
    </location>
</feature>
<keyword evidence="3" id="KW-1185">Reference proteome</keyword>
<gene>
    <name evidence="2" type="ORF">LYSCAS_10940</name>
</gene>
<evidence type="ECO:0000313" key="3">
    <source>
        <dbReference type="Proteomes" id="UP000681317"/>
    </source>
</evidence>
<feature type="transmembrane region" description="Helical" evidence="1">
    <location>
        <begin position="119"/>
        <end position="136"/>
    </location>
</feature>
<protein>
    <submittedName>
        <fullName evidence="2">Uncharacterized protein</fullName>
    </submittedName>
</protein>
<dbReference type="EMBL" id="AP024545">
    <property type="protein sequence ID" value="BCT92070.1"/>
    <property type="molecule type" value="Genomic_DNA"/>
</dbReference>
<dbReference type="Proteomes" id="UP000681317">
    <property type="component" value="Chromosome"/>
</dbReference>
<reference evidence="2 3" key="1">
    <citation type="submission" date="2021-03" db="EMBL/GenBank/DDBJ databases">
        <title>Complete Genome Sequences of Two Lysobacter Strains Isolated from Sea Water (Lysobacter caseinilyticus) and Soil (Lysobacter helvus) in South Korea.</title>
        <authorList>
            <person name="Watanabe Y."/>
            <person name="Arakawa K."/>
        </authorList>
    </citation>
    <scope>NUCLEOTIDE SEQUENCE [LARGE SCALE GENOMIC DNA]</scope>
    <source>
        <strain evidence="2 3">KVB24</strain>
    </source>
</reference>
<feature type="transmembrane region" description="Helical" evidence="1">
    <location>
        <begin position="32"/>
        <end position="51"/>
    </location>
</feature>
<sequence length="160" mass="17591">MVTFACTRLLVLLIMARKLPDLYVHVGGTHVHHLNFGIVVLAVVGAALLFAQPRGRWRDVVAAGYGIGLALTFDEFGMWLHLGGSYWQRASFDAITIVGGLLLLAAWVPPPVEWTRRGITAAGLMLALLAVFFWRLSLSLSPIEQRALPALERIEQQGPH</sequence>
<keyword evidence="1" id="KW-0472">Membrane</keyword>
<organism evidence="2 3">
    <name type="scientific">Noviluteimonas caseinilytica</name>
    <dbReference type="NCBI Taxonomy" id="2675101"/>
    <lineage>
        <taxon>Bacteria</taxon>
        <taxon>Pseudomonadati</taxon>
        <taxon>Pseudomonadota</taxon>
        <taxon>Gammaproteobacteria</taxon>
        <taxon>Lysobacterales</taxon>
        <taxon>Lysobacteraceae</taxon>
        <taxon>Noviluteimonas</taxon>
    </lineage>
</organism>
<keyword evidence="1" id="KW-1133">Transmembrane helix</keyword>